<dbReference type="STRING" id="7395.A0A1A9UHJ2"/>
<dbReference type="InterPro" id="IPR041653">
    <property type="entry name" value="Importin_rep_4"/>
</dbReference>
<dbReference type="Proteomes" id="UP000078200">
    <property type="component" value="Unassembled WGS sequence"/>
</dbReference>
<organism evidence="1 2">
    <name type="scientific">Glossina austeni</name>
    <name type="common">Savannah tsetse fly</name>
    <dbReference type="NCBI Taxonomy" id="7395"/>
    <lineage>
        <taxon>Eukaryota</taxon>
        <taxon>Metazoa</taxon>
        <taxon>Ecdysozoa</taxon>
        <taxon>Arthropoda</taxon>
        <taxon>Hexapoda</taxon>
        <taxon>Insecta</taxon>
        <taxon>Pterygota</taxon>
        <taxon>Neoptera</taxon>
        <taxon>Endopterygota</taxon>
        <taxon>Diptera</taxon>
        <taxon>Brachycera</taxon>
        <taxon>Muscomorpha</taxon>
        <taxon>Hippoboscoidea</taxon>
        <taxon>Glossinidae</taxon>
        <taxon>Glossina</taxon>
    </lineage>
</organism>
<proteinExistence type="predicted"/>
<dbReference type="SUPFAM" id="SSF48371">
    <property type="entry name" value="ARM repeat"/>
    <property type="match status" value="1"/>
</dbReference>
<dbReference type="Pfam" id="PF18808">
    <property type="entry name" value="Importin_rep_4"/>
    <property type="match status" value="1"/>
</dbReference>
<dbReference type="EnsemblMetazoa" id="GAUT005065-RA">
    <property type="protein sequence ID" value="GAUT005065-PA"/>
    <property type="gene ID" value="GAUT005065"/>
</dbReference>
<dbReference type="InterPro" id="IPR011989">
    <property type="entry name" value="ARM-like"/>
</dbReference>
<dbReference type="GO" id="GO:0005634">
    <property type="term" value="C:nucleus"/>
    <property type="evidence" value="ECO:0007669"/>
    <property type="project" value="UniProtKB-SubCell"/>
</dbReference>
<dbReference type="Gene3D" id="1.25.10.10">
    <property type="entry name" value="Leucine-rich Repeat Variant"/>
    <property type="match status" value="1"/>
</dbReference>
<dbReference type="InterPro" id="IPR016024">
    <property type="entry name" value="ARM-type_fold"/>
</dbReference>
<dbReference type="AlphaFoldDB" id="A0A1A9UHJ2"/>
<keyword evidence="2" id="KW-1185">Reference proteome</keyword>
<evidence type="ECO:0000313" key="1">
    <source>
        <dbReference type="EnsemblMetazoa" id="GAUT005065-PA"/>
    </source>
</evidence>
<accession>A0A1A9UHJ2</accession>
<reference evidence="1" key="1">
    <citation type="submission" date="2020-05" db="UniProtKB">
        <authorList>
            <consortium name="EnsemblMetazoa"/>
        </authorList>
    </citation>
    <scope>IDENTIFICATION</scope>
    <source>
        <strain evidence="1">TTRI</strain>
    </source>
</reference>
<name>A0A1A9UHJ2_GLOAU</name>
<protein>
    <submittedName>
        <fullName evidence="1">Uncharacterized protein</fullName>
    </submittedName>
</protein>
<evidence type="ECO:0000313" key="2">
    <source>
        <dbReference type="Proteomes" id="UP000078200"/>
    </source>
</evidence>
<sequence>MTSDQFQQFLNSFLSHDNDVRQQAREAYNNVPRALDVATARQLSQAQLLQQAVTPILRRKLCEVVPDAACSYMDEETQSCAYLQVFQIFLYLNLIKQMLAKSMNSSSGAEVHLQALVDLLPHMIMTTAESIEQEEDESLLKLLIDMTEVWATSDVISDDDTSDNNVLTEASLDRLPCGFDGRFCLTNALPGMLIHRDWKQRYAYIGYRGRLPSTNGGNVRSCNFLRDSHPRVCYAPRNGIG</sequence>
<dbReference type="VEuPathDB" id="VectorBase:GAUT005065"/>